<evidence type="ECO:0000313" key="2">
    <source>
        <dbReference type="EMBL" id="CAJ0609852.1"/>
    </source>
</evidence>
<dbReference type="Gene3D" id="2.40.10.10">
    <property type="entry name" value="Trypsin-like serine proteases"/>
    <property type="match status" value="1"/>
</dbReference>
<dbReference type="GO" id="GO:0006629">
    <property type="term" value="P:lipid metabolic process"/>
    <property type="evidence" value="ECO:0007669"/>
    <property type="project" value="InterPro"/>
</dbReference>
<evidence type="ECO:0000259" key="1">
    <source>
        <dbReference type="PROSITE" id="PS50008"/>
    </source>
</evidence>
<comment type="caution">
    <text evidence="2">The sequence shown here is derived from an EMBL/GenBank/DDBJ whole genome shotgun (WGS) entry which is preliminary data.</text>
</comment>
<name>A0AA36HGP4_CYLNA</name>
<dbReference type="PANTHER" id="PTHR24260:SF136">
    <property type="entry name" value="GH08193P-RELATED"/>
    <property type="match status" value="1"/>
</dbReference>
<dbReference type="Pfam" id="PF00089">
    <property type="entry name" value="Trypsin"/>
    <property type="match status" value="1"/>
</dbReference>
<dbReference type="GO" id="GO:0006508">
    <property type="term" value="P:proteolysis"/>
    <property type="evidence" value="ECO:0007669"/>
    <property type="project" value="InterPro"/>
</dbReference>
<proteinExistence type="predicted"/>
<dbReference type="InterPro" id="IPR033116">
    <property type="entry name" value="TRYPSIN_SER"/>
</dbReference>
<dbReference type="EMBL" id="CATQJL010000326">
    <property type="protein sequence ID" value="CAJ0609852.1"/>
    <property type="molecule type" value="Genomic_DNA"/>
</dbReference>
<dbReference type="PANTHER" id="PTHR24260">
    <property type="match status" value="1"/>
</dbReference>
<protein>
    <recommendedName>
        <fullName evidence="1">PI-PLC Y-box domain-containing protein</fullName>
    </recommendedName>
</protein>
<dbReference type="SUPFAM" id="SSF50494">
    <property type="entry name" value="Trypsin-like serine proteases"/>
    <property type="match status" value="1"/>
</dbReference>
<dbReference type="GO" id="GO:0004252">
    <property type="term" value="F:serine-type endopeptidase activity"/>
    <property type="evidence" value="ECO:0007669"/>
    <property type="project" value="InterPro"/>
</dbReference>
<dbReference type="GO" id="GO:0035556">
    <property type="term" value="P:intracellular signal transduction"/>
    <property type="evidence" value="ECO:0007669"/>
    <property type="project" value="InterPro"/>
</dbReference>
<dbReference type="InterPro" id="IPR009003">
    <property type="entry name" value="Peptidase_S1_PA"/>
</dbReference>
<dbReference type="GO" id="GO:0004435">
    <property type="term" value="F:phosphatidylinositol-4,5-bisphosphate phospholipase C activity"/>
    <property type="evidence" value="ECO:0007669"/>
    <property type="project" value="InterPro"/>
</dbReference>
<organism evidence="2 3">
    <name type="scientific">Cylicocyclus nassatus</name>
    <name type="common">Nematode worm</name>
    <dbReference type="NCBI Taxonomy" id="53992"/>
    <lineage>
        <taxon>Eukaryota</taxon>
        <taxon>Metazoa</taxon>
        <taxon>Ecdysozoa</taxon>
        <taxon>Nematoda</taxon>
        <taxon>Chromadorea</taxon>
        <taxon>Rhabditida</taxon>
        <taxon>Rhabditina</taxon>
        <taxon>Rhabditomorpha</taxon>
        <taxon>Strongyloidea</taxon>
        <taxon>Strongylidae</taxon>
        <taxon>Cylicocyclus</taxon>
    </lineage>
</organism>
<dbReference type="Proteomes" id="UP001176961">
    <property type="component" value="Unassembled WGS sequence"/>
</dbReference>
<dbReference type="PROSITE" id="PS50008">
    <property type="entry name" value="PIPLC_Y_DOMAIN"/>
    <property type="match status" value="1"/>
</dbReference>
<feature type="domain" description="PI-PLC Y-box" evidence="1">
    <location>
        <begin position="29"/>
        <end position="66"/>
    </location>
</feature>
<dbReference type="InterPro" id="IPR001254">
    <property type="entry name" value="Trypsin_dom"/>
</dbReference>
<evidence type="ECO:0000313" key="3">
    <source>
        <dbReference type="Proteomes" id="UP001176961"/>
    </source>
</evidence>
<accession>A0AA36HGP4</accession>
<dbReference type="PROSITE" id="PS00135">
    <property type="entry name" value="TRYPSIN_SER"/>
    <property type="match status" value="1"/>
</dbReference>
<dbReference type="AlphaFoldDB" id="A0AA36HGP4"/>
<keyword evidence="3" id="KW-1185">Reference proteome</keyword>
<sequence>MPEDDLQLNPVLYASGIGSDPSSPITFDDPNGIYSHGQQVVALRYHAVDESQHLIQTKTFAKGTCGGDSGGPLFQVDERGRHILVGITSHGMGDCNQHNRNMIDLFTDVRANLDWICKYSGVCPVEED</sequence>
<gene>
    <name evidence="2" type="ORF">CYNAS_LOCUS21835</name>
</gene>
<dbReference type="InterPro" id="IPR051333">
    <property type="entry name" value="CLIP_Serine_Protease"/>
</dbReference>
<dbReference type="InterPro" id="IPR043504">
    <property type="entry name" value="Peptidase_S1_PA_chymotrypsin"/>
</dbReference>
<dbReference type="InterPro" id="IPR001711">
    <property type="entry name" value="PLipase_C_Pinositol-sp_Y"/>
</dbReference>
<reference evidence="2" key="1">
    <citation type="submission" date="2023-07" db="EMBL/GenBank/DDBJ databases">
        <authorList>
            <consortium name="CYATHOMIX"/>
        </authorList>
    </citation>
    <scope>NUCLEOTIDE SEQUENCE</scope>
    <source>
        <strain evidence="2">N/A</strain>
    </source>
</reference>